<dbReference type="SUPFAM" id="SSF89392">
    <property type="entry name" value="Prokaryotic lipoproteins and lipoprotein localization factors"/>
    <property type="match status" value="1"/>
</dbReference>
<comment type="caution">
    <text evidence="2">The sequence shown here is derived from an EMBL/GenBank/DDBJ whole genome shotgun (WGS) entry which is preliminary data.</text>
</comment>
<reference evidence="2 3" key="1">
    <citation type="submission" date="2014-11" db="EMBL/GenBank/DDBJ databases">
        <title>A Rickettsiales Symbiont of Amoebae With Ancient Features.</title>
        <authorList>
            <person name="Schulz F."/>
            <person name="Martijn J."/>
            <person name="Wascher F."/>
            <person name="Kostanjsek R."/>
            <person name="Ettema T.J."/>
            <person name="Horn M."/>
        </authorList>
    </citation>
    <scope>NUCLEOTIDE SEQUENCE [LARGE SCALE GENOMIC DNA]</scope>
    <source>
        <strain evidence="2 3">UWC36</strain>
    </source>
</reference>
<dbReference type="CDD" id="cd16325">
    <property type="entry name" value="LolA"/>
    <property type="match status" value="1"/>
</dbReference>
<keyword evidence="3" id="KW-1185">Reference proteome</keyword>
<evidence type="ECO:0000313" key="2">
    <source>
        <dbReference type="EMBL" id="KIE04974.1"/>
    </source>
</evidence>
<dbReference type="InterPro" id="IPR004564">
    <property type="entry name" value="OM_lipoprot_carrier_LolA-like"/>
</dbReference>
<dbReference type="Proteomes" id="UP000031258">
    <property type="component" value="Unassembled WGS sequence"/>
</dbReference>
<evidence type="ECO:0000256" key="1">
    <source>
        <dbReference type="ARBA" id="ARBA00022729"/>
    </source>
</evidence>
<dbReference type="PANTHER" id="PTHR35869">
    <property type="entry name" value="OUTER-MEMBRANE LIPOPROTEIN CARRIER PROTEIN"/>
    <property type="match status" value="1"/>
</dbReference>
<dbReference type="Gene3D" id="2.50.20.10">
    <property type="entry name" value="Lipoprotein localisation LolA/LolB/LppX"/>
    <property type="match status" value="1"/>
</dbReference>
<accession>A0A0C1QHJ4</accession>
<sequence>MFNVLKYKKYKENYMYNKSLLFIFFLLIPNIMFAAADSVIEVENYLNSITTLSADFKQYSSDGTIKEGKFLLSKPGKMKWEYLKPKKALVISNGKNIVYYDYELEEASYISTKAVLAHFLSKEKINLAKDVLVEKYIAGKHYSELVISEKNRDYEKSAIAGLTLKFERDDNHKIKLAEVDVVDESGQEIEIIFSNIKTNTEINKSEFIFRNPNFFSGS</sequence>
<organism evidence="2 3">
    <name type="scientific">Candidatus Jidaibacter acanthamoebae</name>
    <dbReference type="NCBI Taxonomy" id="86105"/>
    <lineage>
        <taxon>Bacteria</taxon>
        <taxon>Pseudomonadati</taxon>
        <taxon>Pseudomonadota</taxon>
        <taxon>Alphaproteobacteria</taxon>
        <taxon>Rickettsiales</taxon>
        <taxon>Candidatus Midichloriaceae</taxon>
        <taxon>Candidatus Jidaibacter</taxon>
    </lineage>
</organism>
<proteinExistence type="predicted"/>
<dbReference type="EMBL" id="JSWE01000124">
    <property type="protein sequence ID" value="KIE04974.1"/>
    <property type="molecule type" value="Genomic_DNA"/>
</dbReference>
<evidence type="ECO:0008006" key="4">
    <source>
        <dbReference type="Google" id="ProtNLM"/>
    </source>
</evidence>
<keyword evidence="1" id="KW-0732">Signal</keyword>
<dbReference type="STRING" id="86105.NF27_EY00700"/>
<evidence type="ECO:0000313" key="3">
    <source>
        <dbReference type="Proteomes" id="UP000031258"/>
    </source>
</evidence>
<dbReference type="PANTHER" id="PTHR35869:SF1">
    <property type="entry name" value="OUTER-MEMBRANE LIPOPROTEIN CARRIER PROTEIN"/>
    <property type="match status" value="1"/>
</dbReference>
<dbReference type="AlphaFoldDB" id="A0A0C1QHJ4"/>
<dbReference type="Pfam" id="PF03548">
    <property type="entry name" value="LolA"/>
    <property type="match status" value="1"/>
</dbReference>
<dbReference type="InterPro" id="IPR029046">
    <property type="entry name" value="LolA/LolB/LppX"/>
</dbReference>
<name>A0A0C1QHJ4_9RICK</name>
<gene>
    <name evidence="2" type="ORF">NF27_EY00700</name>
</gene>
<protein>
    <recommendedName>
        <fullName evidence="4">Outer-membrane lipoprotein carrier protein</fullName>
    </recommendedName>
</protein>